<keyword evidence="2" id="KW-0732">Signal</keyword>
<reference evidence="3 4" key="1">
    <citation type="submission" date="2018-11" db="EMBL/GenBank/DDBJ databases">
        <title>Genome assembly of Steccherinum ochraceum LE-BIN_3174, the white-rot fungus of the Steccherinaceae family (The Residual Polyporoid clade, Polyporales, Basidiomycota).</title>
        <authorList>
            <person name="Fedorova T.V."/>
            <person name="Glazunova O.A."/>
            <person name="Landesman E.O."/>
            <person name="Moiseenko K.V."/>
            <person name="Psurtseva N.V."/>
            <person name="Savinova O.S."/>
            <person name="Shakhova N.V."/>
            <person name="Tyazhelova T.V."/>
            <person name="Vasina D.V."/>
        </authorList>
    </citation>
    <scope>NUCLEOTIDE SEQUENCE [LARGE SCALE GENOMIC DNA]</scope>
    <source>
        <strain evidence="3 4">LE-BIN_3174</strain>
    </source>
</reference>
<dbReference type="AlphaFoldDB" id="A0A4V2MX63"/>
<feature type="chain" id="PRO_5020988606" evidence="2">
    <location>
        <begin position="21"/>
        <end position="183"/>
    </location>
</feature>
<organism evidence="3 4">
    <name type="scientific">Steccherinum ochraceum</name>
    <dbReference type="NCBI Taxonomy" id="92696"/>
    <lineage>
        <taxon>Eukaryota</taxon>
        <taxon>Fungi</taxon>
        <taxon>Dikarya</taxon>
        <taxon>Basidiomycota</taxon>
        <taxon>Agaricomycotina</taxon>
        <taxon>Agaricomycetes</taxon>
        <taxon>Polyporales</taxon>
        <taxon>Steccherinaceae</taxon>
        <taxon>Steccherinum</taxon>
    </lineage>
</organism>
<name>A0A4V2MX63_9APHY</name>
<comment type="caution">
    <text evidence="3">The sequence shown here is derived from an EMBL/GenBank/DDBJ whole genome shotgun (WGS) entry which is preliminary data.</text>
</comment>
<feature type="compositionally biased region" description="Basic and acidic residues" evidence="1">
    <location>
        <begin position="173"/>
        <end position="183"/>
    </location>
</feature>
<feature type="compositionally biased region" description="Basic and acidic residues" evidence="1">
    <location>
        <begin position="102"/>
        <end position="115"/>
    </location>
</feature>
<evidence type="ECO:0000256" key="1">
    <source>
        <dbReference type="SAM" id="MobiDB-lite"/>
    </source>
</evidence>
<evidence type="ECO:0000313" key="3">
    <source>
        <dbReference type="EMBL" id="TCD68947.1"/>
    </source>
</evidence>
<keyword evidence="4" id="KW-1185">Reference proteome</keyword>
<protein>
    <submittedName>
        <fullName evidence="3">Uncharacterized protein</fullName>
    </submittedName>
</protein>
<feature type="signal peptide" evidence="2">
    <location>
        <begin position="1"/>
        <end position="20"/>
    </location>
</feature>
<feature type="region of interest" description="Disordered" evidence="1">
    <location>
        <begin position="73"/>
        <end position="183"/>
    </location>
</feature>
<feature type="compositionally biased region" description="Polar residues" evidence="1">
    <location>
        <begin position="123"/>
        <end position="137"/>
    </location>
</feature>
<dbReference type="EMBL" id="RWJN01000053">
    <property type="protein sequence ID" value="TCD68947.1"/>
    <property type="molecule type" value="Genomic_DNA"/>
</dbReference>
<feature type="compositionally biased region" description="Low complexity" evidence="1">
    <location>
        <begin position="143"/>
        <end position="152"/>
    </location>
</feature>
<evidence type="ECO:0000256" key="2">
    <source>
        <dbReference type="SAM" id="SignalP"/>
    </source>
</evidence>
<accession>A0A4V2MX63</accession>
<proteinExistence type="predicted"/>
<feature type="compositionally biased region" description="Low complexity" evidence="1">
    <location>
        <begin position="159"/>
        <end position="170"/>
    </location>
</feature>
<gene>
    <name evidence="3" type="ORF">EIP91_009337</name>
</gene>
<sequence length="183" mass="19197">MHFAATRVVLAAIASTAALAAPLSYYSTGNVERRIFASGDPSFIASRDVAEVFNEHEIRFNALRKRVDQAPQGPGHLTWLPPEVAHPENAKSKFHGGYGTRDPQKKVPGENDPFHMDPAVHSPGNSDQPTGSSSASAHPQPVHAAAGSASAQPHPPQSAPAGASGAQAGGTRPPDEHGRPWDL</sequence>
<dbReference type="Proteomes" id="UP000292702">
    <property type="component" value="Unassembled WGS sequence"/>
</dbReference>
<evidence type="ECO:0000313" key="4">
    <source>
        <dbReference type="Proteomes" id="UP000292702"/>
    </source>
</evidence>